<dbReference type="SUPFAM" id="SSF55961">
    <property type="entry name" value="Bet v1-like"/>
    <property type="match status" value="1"/>
</dbReference>
<keyword evidence="8" id="KW-1185">Reference proteome</keyword>
<feature type="domain" description="3-ketosteroid-9-alpha-monooxygenase oxygenase component-like C-terminal" evidence="6">
    <location>
        <begin position="32"/>
        <end position="193"/>
    </location>
</feature>
<dbReference type="InterPro" id="IPR045605">
    <property type="entry name" value="KshA-like_C"/>
</dbReference>
<evidence type="ECO:0000256" key="4">
    <source>
        <dbReference type="ARBA" id="ARBA00023002"/>
    </source>
</evidence>
<dbReference type="InterPro" id="IPR050584">
    <property type="entry name" value="Cholesterol_7-desaturase"/>
</dbReference>
<dbReference type="PANTHER" id="PTHR21266:SF32">
    <property type="entry name" value="CHOLESTEROL 7-DESATURASE NVD"/>
    <property type="match status" value="1"/>
</dbReference>
<dbReference type="AlphaFoldDB" id="A0AAV2ADX6"/>
<comment type="subcellular location">
    <subcellularLocation>
        <location evidence="1">Membrane</location>
    </subcellularLocation>
</comment>
<gene>
    <name evidence="7" type="ORF">LARSCL_LOCUS11764</name>
</gene>
<evidence type="ECO:0000256" key="3">
    <source>
        <dbReference type="ARBA" id="ARBA00022989"/>
    </source>
</evidence>
<protein>
    <recommendedName>
        <fullName evidence="6">3-ketosteroid-9-alpha-monooxygenase oxygenase component-like C-terminal domain-containing protein</fullName>
    </recommendedName>
</protein>
<evidence type="ECO:0000256" key="5">
    <source>
        <dbReference type="ARBA" id="ARBA00023136"/>
    </source>
</evidence>
<reference evidence="7 8" key="1">
    <citation type="submission" date="2024-04" db="EMBL/GenBank/DDBJ databases">
        <authorList>
            <person name="Rising A."/>
            <person name="Reimegard J."/>
            <person name="Sonavane S."/>
            <person name="Akerstrom W."/>
            <person name="Nylinder S."/>
            <person name="Hedman E."/>
            <person name="Kallberg Y."/>
        </authorList>
    </citation>
    <scope>NUCLEOTIDE SEQUENCE [LARGE SCALE GENOMIC DNA]</scope>
</reference>
<keyword evidence="2" id="KW-0812">Transmembrane</keyword>
<keyword evidence="5" id="KW-0472">Membrane</keyword>
<dbReference type="EMBL" id="CAXIEN010000149">
    <property type="protein sequence ID" value="CAL1281766.1"/>
    <property type="molecule type" value="Genomic_DNA"/>
</dbReference>
<dbReference type="Pfam" id="PF19298">
    <property type="entry name" value="KshA_C"/>
    <property type="match status" value="1"/>
</dbReference>
<evidence type="ECO:0000313" key="8">
    <source>
        <dbReference type="Proteomes" id="UP001497382"/>
    </source>
</evidence>
<proteinExistence type="predicted"/>
<dbReference type="GO" id="GO:0016491">
    <property type="term" value="F:oxidoreductase activity"/>
    <property type="evidence" value="ECO:0007669"/>
    <property type="project" value="UniProtKB-KW"/>
</dbReference>
<feature type="non-terminal residue" evidence="7">
    <location>
        <position position="1"/>
    </location>
</feature>
<dbReference type="PANTHER" id="PTHR21266">
    <property type="entry name" value="IRON-SULFUR DOMAIN CONTAINING PROTEIN"/>
    <property type="match status" value="1"/>
</dbReference>
<evidence type="ECO:0000259" key="6">
    <source>
        <dbReference type="Pfam" id="PF19298"/>
    </source>
</evidence>
<accession>A0AAV2ADX6</accession>
<evidence type="ECO:0000256" key="1">
    <source>
        <dbReference type="ARBA" id="ARBA00004370"/>
    </source>
</evidence>
<name>A0AAV2ADX6_9ARAC</name>
<sequence length="264" mass="31175">RARNPDNEGPLEQLIPKARTFHACEVNGFIYVWYHAESDQQEPTWEMPRVDAICNGRWEYRGRTEHVVRCHIQEIPENGADLNHLQQLHSVSVLLGCNWMDTKSWLNVLRHHWDPEWRMDDTHPHIAKIRLRQTTEIRGIKLPFSKLDIDIEQIGPATVHLHINSSFGRGILTQHIIPEGPMTMRVIHQLYTEPAVKPFWAELLIRAEAIMFERYIALRQRREYTMIPLPNNSPIRVYQHWYHSTFFSPSSPTLLDLQDRLLLF</sequence>
<evidence type="ECO:0000313" key="7">
    <source>
        <dbReference type="EMBL" id="CAL1281766.1"/>
    </source>
</evidence>
<keyword evidence="4" id="KW-0560">Oxidoreductase</keyword>
<dbReference type="GO" id="GO:0005737">
    <property type="term" value="C:cytoplasm"/>
    <property type="evidence" value="ECO:0007669"/>
    <property type="project" value="TreeGrafter"/>
</dbReference>
<keyword evidence="3" id="KW-1133">Transmembrane helix</keyword>
<dbReference type="Proteomes" id="UP001497382">
    <property type="component" value="Unassembled WGS sequence"/>
</dbReference>
<dbReference type="GO" id="GO:0016020">
    <property type="term" value="C:membrane"/>
    <property type="evidence" value="ECO:0007669"/>
    <property type="project" value="UniProtKB-SubCell"/>
</dbReference>
<organism evidence="7 8">
    <name type="scientific">Larinioides sclopetarius</name>
    <dbReference type="NCBI Taxonomy" id="280406"/>
    <lineage>
        <taxon>Eukaryota</taxon>
        <taxon>Metazoa</taxon>
        <taxon>Ecdysozoa</taxon>
        <taxon>Arthropoda</taxon>
        <taxon>Chelicerata</taxon>
        <taxon>Arachnida</taxon>
        <taxon>Araneae</taxon>
        <taxon>Araneomorphae</taxon>
        <taxon>Entelegynae</taxon>
        <taxon>Araneoidea</taxon>
        <taxon>Araneidae</taxon>
        <taxon>Larinioides</taxon>
    </lineage>
</organism>
<comment type="caution">
    <text evidence="7">The sequence shown here is derived from an EMBL/GenBank/DDBJ whole genome shotgun (WGS) entry which is preliminary data.</text>
</comment>
<dbReference type="GO" id="GO:0008203">
    <property type="term" value="P:cholesterol metabolic process"/>
    <property type="evidence" value="ECO:0007669"/>
    <property type="project" value="InterPro"/>
</dbReference>
<evidence type="ECO:0000256" key="2">
    <source>
        <dbReference type="ARBA" id="ARBA00022692"/>
    </source>
</evidence>
<dbReference type="Gene3D" id="3.90.380.10">
    <property type="entry name" value="Naphthalene 1,2-dioxygenase Alpha Subunit, Chain A, domain 1"/>
    <property type="match status" value="1"/>
</dbReference>